<dbReference type="AlphaFoldDB" id="A0AA38BX71"/>
<feature type="domain" description="Protein root UVB sensitive/RUS" evidence="2">
    <location>
        <begin position="3"/>
        <end position="230"/>
    </location>
</feature>
<dbReference type="PANTHER" id="PTHR12770:SF20">
    <property type="entry name" value="PROTEIN ROOT UVB SENSITIVE 6"/>
    <property type="match status" value="1"/>
</dbReference>
<feature type="domain" description="Root UVB sensitive protein C-terminal" evidence="3">
    <location>
        <begin position="232"/>
        <end position="395"/>
    </location>
</feature>
<evidence type="ECO:0000259" key="2">
    <source>
        <dbReference type="Pfam" id="PF04884"/>
    </source>
</evidence>
<accession>A0AA38BX71</accession>
<comment type="caution">
    <text evidence="4">The sequence shown here is derived from an EMBL/GenBank/DDBJ whole genome shotgun (WGS) entry which is preliminary data.</text>
</comment>
<gene>
    <name evidence="4" type="ORF">KI387_031606</name>
</gene>
<evidence type="ECO:0000256" key="1">
    <source>
        <dbReference type="ARBA" id="ARBA00007558"/>
    </source>
</evidence>
<feature type="non-terminal residue" evidence="4">
    <location>
        <position position="405"/>
    </location>
</feature>
<protein>
    <submittedName>
        <fullName evidence="4">Uncharacterized protein</fullName>
    </submittedName>
</protein>
<dbReference type="OMA" id="WRLIADC"/>
<dbReference type="Proteomes" id="UP000824469">
    <property type="component" value="Unassembled WGS sequence"/>
</dbReference>
<name>A0AA38BX71_TAXCH</name>
<sequence>DLITFIRSWVVPEGYPESVTTSYTPYMQWRALKYFFGGAMSVFTTRSLLHSVGIAGKGSTSSAVAVNWVLKDGAGRIGKMLFARQGKKFDCDLKQLRFTSDLFMEFGAAVELATAAAPHLFLPFACAANLAKNISAVTSTSTRSHIYRAFARGENIGDVTAKGECISNIADLLGTGLSVCITKQNPSLLATFAVLSCGYIFCSYQEVKSVVLNSLNNSRFAAAVESFLETGRVPSVKDGNMKENLFPFPWSQKRPVIIGARLIEAFQKSSDFLSVQPLFEKEKYIVTYNPLKGQAYALLREKSSSDDVLRAAFHAHFLLHVIQTSKKVKAARNPINYAKVGMFGLHKNYPTISAADIQAGIAESCGRVSSLYDVFKIQAAQQGWRMAESLLNSGNARVLEMEEDE</sequence>
<dbReference type="InterPro" id="IPR006968">
    <property type="entry name" value="RUS_fam"/>
</dbReference>
<dbReference type="Pfam" id="PF04884">
    <property type="entry name" value="UVB_sens_prot"/>
    <property type="match status" value="1"/>
</dbReference>
<organism evidence="4 5">
    <name type="scientific">Taxus chinensis</name>
    <name type="common">Chinese yew</name>
    <name type="synonym">Taxus wallichiana var. chinensis</name>
    <dbReference type="NCBI Taxonomy" id="29808"/>
    <lineage>
        <taxon>Eukaryota</taxon>
        <taxon>Viridiplantae</taxon>
        <taxon>Streptophyta</taxon>
        <taxon>Embryophyta</taxon>
        <taxon>Tracheophyta</taxon>
        <taxon>Spermatophyta</taxon>
        <taxon>Pinopsida</taxon>
        <taxon>Pinidae</taxon>
        <taxon>Conifers II</taxon>
        <taxon>Cupressales</taxon>
        <taxon>Taxaceae</taxon>
        <taxon>Taxus</taxon>
    </lineage>
</organism>
<comment type="similarity">
    <text evidence="1">Belongs to the RUS1 family.</text>
</comment>
<feature type="non-terminal residue" evidence="4">
    <location>
        <position position="1"/>
    </location>
</feature>
<evidence type="ECO:0000313" key="5">
    <source>
        <dbReference type="Proteomes" id="UP000824469"/>
    </source>
</evidence>
<reference evidence="4 5" key="1">
    <citation type="journal article" date="2021" name="Nat. Plants">
        <title>The Taxus genome provides insights into paclitaxel biosynthesis.</title>
        <authorList>
            <person name="Xiong X."/>
            <person name="Gou J."/>
            <person name="Liao Q."/>
            <person name="Li Y."/>
            <person name="Zhou Q."/>
            <person name="Bi G."/>
            <person name="Li C."/>
            <person name="Du R."/>
            <person name="Wang X."/>
            <person name="Sun T."/>
            <person name="Guo L."/>
            <person name="Liang H."/>
            <person name="Lu P."/>
            <person name="Wu Y."/>
            <person name="Zhang Z."/>
            <person name="Ro D.K."/>
            <person name="Shang Y."/>
            <person name="Huang S."/>
            <person name="Yan J."/>
        </authorList>
    </citation>
    <scope>NUCLEOTIDE SEQUENCE [LARGE SCALE GENOMIC DNA]</scope>
    <source>
        <strain evidence="4">Ta-2019</strain>
    </source>
</reference>
<dbReference type="InterPro" id="IPR054549">
    <property type="entry name" value="UVB_sens_RUS_dom"/>
</dbReference>
<keyword evidence="5" id="KW-1185">Reference proteome</keyword>
<dbReference type="Pfam" id="PF24160">
    <property type="entry name" value="UVB_sens_C"/>
    <property type="match status" value="1"/>
</dbReference>
<evidence type="ECO:0000313" key="4">
    <source>
        <dbReference type="EMBL" id="KAH9287489.1"/>
    </source>
</evidence>
<evidence type="ECO:0000259" key="3">
    <source>
        <dbReference type="Pfam" id="PF24160"/>
    </source>
</evidence>
<dbReference type="PANTHER" id="PTHR12770">
    <property type="entry name" value="RUS1 FAMILY PROTEIN C16ORF58"/>
    <property type="match status" value="1"/>
</dbReference>
<dbReference type="EMBL" id="JAHRHJ020003813">
    <property type="protein sequence ID" value="KAH9287489.1"/>
    <property type="molecule type" value="Genomic_DNA"/>
</dbReference>
<proteinExistence type="inferred from homology"/>
<dbReference type="InterPro" id="IPR055412">
    <property type="entry name" value="UVB_sens_C"/>
</dbReference>